<accession>A0A948TNR2</accession>
<evidence type="ECO:0000313" key="4">
    <source>
        <dbReference type="Proteomes" id="UP000784286"/>
    </source>
</evidence>
<protein>
    <submittedName>
        <fullName evidence="3">Metallophosphoesterase family protein</fullName>
    </submittedName>
</protein>
<dbReference type="EMBL" id="JAHLFJ010000081">
    <property type="protein sequence ID" value="MBU3856732.1"/>
    <property type="molecule type" value="Genomic_DNA"/>
</dbReference>
<comment type="similarity">
    <text evidence="1">Belongs to the metallophosphoesterase superfamily. YfcE family.</text>
</comment>
<comment type="caution">
    <text evidence="3">The sequence shown here is derived from an EMBL/GenBank/DDBJ whole genome shotgun (WGS) entry which is preliminary data.</text>
</comment>
<dbReference type="Proteomes" id="UP000784286">
    <property type="component" value="Unassembled WGS sequence"/>
</dbReference>
<dbReference type="InterPro" id="IPR051693">
    <property type="entry name" value="UPF0046_metallophosphoest"/>
</dbReference>
<dbReference type="SUPFAM" id="SSF56300">
    <property type="entry name" value="Metallo-dependent phosphatases"/>
    <property type="match status" value="1"/>
</dbReference>
<dbReference type="InterPro" id="IPR024654">
    <property type="entry name" value="Calcineurin-like_PHP_lpxH"/>
</dbReference>
<evidence type="ECO:0000313" key="3">
    <source>
        <dbReference type="EMBL" id="MBU3856732.1"/>
    </source>
</evidence>
<evidence type="ECO:0000256" key="1">
    <source>
        <dbReference type="ARBA" id="ARBA00008950"/>
    </source>
</evidence>
<dbReference type="AlphaFoldDB" id="A0A948TNR2"/>
<gene>
    <name evidence="3" type="ORF">H9928_09325</name>
</gene>
<organism evidence="3 4">
    <name type="scientific">Candidatus Phocaeicola excrementipullorum</name>
    <dbReference type="NCBI Taxonomy" id="2838731"/>
    <lineage>
        <taxon>Bacteria</taxon>
        <taxon>Pseudomonadati</taxon>
        <taxon>Bacteroidota</taxon>
        <taxon>Bacteroidia</taxon>
        <taxon>Bacteroidales</taxon>
        <taxon>Bacteroidaceae</taxon>
        <taxon>Phocaeicola</taxon>
    </lineage>
</organism>
<reference evidence="3" key="2">
    <citation type="submission" date="2021-04" db="EMBL/GenBank/DDBJ databases">
        <authorList>
            <person name="Gilroy R."/>
        </authorList>
    </citation>
    <scope>NUCLEOTIDE SEQUENCE</scope>
    <source>
        <strain evidence="3">8470</strain>
    </source>
</reference>
<dbReference type="PANTHER" id="PTHR12905:SF0">
    <property type="entry name" value="CALCINEURIN-LIKE PHOSPHOESTERASE DOMAIN-CONTAINING PROTEIN"/>
    <property type="match status" value="1"/>
</dbReference>
<dbReference type="InterPro" id="IPR029052">
    <property type="entry name" value="Metallo-depent_PP-like"/>
</dbReference>
<dbReference type="Pfam" id="PF12850">
    <property type="entry name" value="Metallophos_2"/>
    <property type="match status" value="1"/>
</dbReference>
<evidence type="ECO:0000259" key="2">
    <source>
        <dbReference type="Pfam" id="PF12850"/>
    </source>
</evidence>
<name>A0A948TNR2_9BACT</name>
<proteinExistence type="inferred from homology"/>
<dbReference type="Gene3D" id="3.60.21.10">
    <property type="match status" value="1"/>
</dbReference>
<reference evidence="3" key="1">
    <citation type="journal article" date="2021" name="PeerJ">
        <title>Extensive microbial diversity within the chicken gut microbiome revealed by metagenomics and culture.</title>
        <authorList>
            <person name="Gilroy R."/>
            <person name="Ravi A."/>
            <person name="Getino M."/>
            <person name="Pursley I."/>
            <person name="Horton D.L."/>
            <person name="Alikhan N.F."/>
            <person name="Baker D."/>
            <person name="Gharbi K."/>
            <person name="Hall N."/>
            <person name="Watson M."/>
            <person name="Adriaenssens E.M."/>
            <person name="Foster-Nyarko E."/>
            <person name="Jarju S."/>
            <person name="Secka A."/>
            <person name="Antonio M."/>
            <person name="Oren A."/>
            <person name="Chaudhuri R.R."/>
            <person name="La Ragione R."/>
            <person name="Hildebrand F."/>
            <person name="Pallen M.J."/>
        </authorList>
    </citation>
    <scope>NUCLEOTIDE SEQUENCE</scope>
    <source>
        <strain evidence="3">8470</strain>
    </source>
</reference>
<feature type="domain" description="Calcineurin-like phosphoesterase" evidence="2">
    <location>
        <begin position="10"/>
        <end position="164"/>
    </location>
</feature>
<sequence length="181" mass="20390">MFEFIIQGLKVVALSDTHGKHRSLSIPSCDVLIHAGDACDFGNKEQLEDFFEWYGTRSARYKIFVSGNHDTNFETANSVLESMIPENVIYLENSLIDIEGVTFASLSVRDKLQCFIENELINVFITHGAPFGIQDENGKGCKNLARQIQLLAPQYALFGHFHKGDKYPLLIEKTVYVNVSL</sequence>
<dbReference type="PANTHER" id="PTHR12905">
    <property type="entry name" value="METALLOPHOSPHOESTERASE"/>
    <property type="match status" value="1"/>
</dbReference>